<dbReference type="InterPro" id="IPR046960">
    <property type="entry name" value="PPR_At4g14850-like_plant"/>
</dbReference>
<dbReference type="NCBIfam" id="TIGR00756">
    <property type="entry name" value="PPR"/>
    <property type="match status" value="2"/>
</dbReference>
<dbReference type="GO" id="GO:0009451">
    <property type="term" value="P:RNA modification"/>
    <property type="evidence" value="ECO:0007669"/>
    <property type="project" value="InterPro"/>
</dbReference>
<evidence type="ECO:0000256" key="2">
    <source>
        <dbReference type="PROSITE-ProRule" id="PRU00708"/>
    </source>
</evidence>
<dbReference type="InterPro" id="IPR002885">
    <property type="entry name" value="PPR_rpt"/>
</dbReference>
<keyword evidence="1" id="KW-0677">Repeat</keyword>
<proteinExistence type="predicted"/>
<dbReference type="Pfam" id="PF13041">
    <property type="entry name" value="PPR_2"/>
    <property type="match status" value="2"/>
</dbReference>
<comment type="caution">
    <text evidence="3">The sequence shown here is derived from an EMBL/GenBank/DDBJ whole genome shotgun (WGS) entry which is preliminary data.</text>
</comment>
<sequence>MALNLSLSRGFINPSLPSSYSLPAKIRSLDLPTATTFEFPASIFKFLKHFSSSLPLHIDNYYDDNNLPYGFNPDSFYSSLIDNSTHKRHLNQIHAQLLVSRLQYSGFLVTKFVNSSWNVGEIRYARKVFDQFPDPDVFLWNAIIRGYSRHNLFDVALEMYSRMQAAGVSPDCFTFPCVLKACSGLPSVEIGRLVHGQIFRHGFESDVFVQNGLVALSLFDKMEIPDVILWNAMISGYAKNGYADKAVELFQEMVSKNFRTDSITVRSTILACAQVGSLELARWMDDYVNNSSVLLQPLSRKLSDVAPLSLAVKKEEEKGLKRVWRLRNRNSSL</sequence>
<dbReference type="PANTHER" id="PTHR47926:SF396">
    <property type="entry name" value="PENTATRICOPEPTIDE REPEAT-CONTAINING PROTEIN"/>
    <property type="match status" value="1"/>
</dbReference>
<dbReference type="Proteomes" id="UP001415857">
    <property type="component" value="Unassembled WGS sequence"/>
</dbReference>
<evidence type="ECO:0000256" key="1">
    <source>
        <dbReference type="ARBA" id="ARBA00022737"/>
    </source>
</evidence>
<evidence type="ECO:0000313" key="3">
    <source>
        <dbReference type="EMBL" id="KAK9284392.1"/>
    </source>
</evidence>
<accession>A0AAP0WYW5</accession>
<dbReference type="FunFam" id="1.25.40.10:FF:000840">
    <property type="entry name" value="Pentatricopeptide repeat-containing protein At3g12770"/>
    <property type="match status" value="1"/>
</dbReference>
<organism evidence="3 4">
    <name type="scientific">Liquidambar formosana</name>
    <name type="common">Formosan gum</name>
    <dbReference type="NCBI Taxonomy" id="63359"/>
    <lineage>
        <taxon>Eukaryota</taxon>
        <taxon>Viridiplantae</taxon>
        <taxon>Streptophyta</taxon>
        <taxon>Embryophyta</taxon>
        <taxon>Tracheophyta</taxon>
        <taxon>Spermatophyta</taxon>
        <taxon>Magnoliopsida</taxon>
        <taxon>eudicotyledons</taxon>
        <taxon>Gunneridae</taxon>
        <taxon>Pentapetalae</taxon>
        <taxon>Saxifragales</taxon>
        <taxon>Altingiaceae</taxon>
        <taxon>Liquidambar</taxon>
    </lineage>
</organism>
<gene>
    <name evidence="3" type="ORF">L1049_023563</name>
</gene>
<dbReference type="InterPro" id="IPR011990">
    <property type="entry name" value="TPR-like_helical_dom_sf"/>
</dbReference>
<name>A0AAP0WYW5_LIQFO</name>
<evidence type="ECO:0000313" key="4">
    <source>
        <dbReference type="Proteomes" id="UP001415857"/>
    </source>
</evidence>
<dbReference type="AlphaFoldDB" id="A0AAP0WYW5"/>
<keyword evidence="4" id="KW-1185">Reference proteome</keyword>
<reference evidence="3 4" key="1">
    <citation type="journal article" date="2024" name="Plant J.">
        <title>Genome sequences and population genomics reveal climatic adaptation and genomic divergence between two closely related sweetgum species.</title>
        <authorList>
            <person name="Xu W.Q."/>
            <person name="Ren C.Q."/>
            <person name="Zhang X.Y."/>
            <person name="Comes H.P."/>
            <person name="Liu X.H."/>
            <person name="Li Y.G."/>
            <person name="Kettle C.J."/>
            <person name="Jalonen R."/>
            <person name="Gaisberger H."/>
            <person name="Ma Y.Z."/>
            <person name="Qiu Y.X."/>
        </authorList>
    </citation>
    <scope>NUCLEOTIDE SEQUENCE [LARGE SCALE GENOMIC DNA]</scope>
    <source>
        <strain evidence="3">Hangzhou</strain>
    </source>
</reference>
<dbReference type="Gene3D" id="1.25.40.10">
    <property type="entry name" value="Tetratricopeptide repeat domain"/>
    <property type="match status" value="2"/>
</dbReference>
<dbReference type="GO" id="GO:0003723">
    <property type="term" value="F:RNA binding"/>
    <property type="evidence" value="ECO:0007669"/>
    <property type="project" value="InterPro"/>
</dbReference>
<dbReference type="PANTHER" id="PTHR47926">
    <property type="entry name" value="PENTATRICOPEPTIDE REPEAT-CONTAINING PROTEIN"/>
    <property type="match status" value="1"/>
</dbReference>
<evidence type="ECO:0008006" key="5">
    <source>
        <dbReference type="Google" id="ProtNLM"/>
    </source>
</evidence>
<protein>
    <recommendedName>
        <fullName evidence="5">Pentatricopeptide repeat-containing protein</fullName>
    </recommendedName>
</protein>
<dbReference type="PROSITE" id="PS51375">
    <property type="entry name" value="PPR"/>
    <property type="match status" value="2"/>
</dbReference>
<feature type="repeat" description="PPR" evidence="2">
    <location>
        <begin position="226"/>
        <end position="260"/>
    </location>
</feature>
<dbReference type="EMBL" id="JBBPBK010000005">
    <property type="protein sequence ID" value="KAK9284392.1"/>
    <property type="molecule type" value="Genomic_DNA"/>
</dbReference>
<feature type="repeat" description="PPR" evidence="2">
    <location>
        <begin position="136"/>
        <end position="170"/>
    </location>
</feature>